<protein>
    <submittedName>
        <fullName evidence="2">Uncharacterized protein family (UPF0236)</fullName>
    </submittedName>
</protein>
<accession>A0A1M6LPH2</accession>
<reference evidence="2 3" key="1">
    <citation type="submission" date="2016-11" db="EMBL/GenBank/DDBJ databases">
        <authorList>
            <person name="Jaros S."/>
            <person name="Januszkiewicz K."/>
            <person name="Wedrychowicz H."/>
        </authorList>
    </citation>
    <scope>NUCLEOTIDE SEQUENCE [LARGE SCALE GENOMIC DNA]</scope>
    <source>
        <strain evidence="2 3">DSM 14809</strain>
    </source>
</reference>
<proteinExistence type="inferred from homology"/>
<evidence type="ECO:0000313" key="3">
    <source>
        <dbReference type="Proteomes" id="UP000184185"/>
    </source>
</evidence>
<dbReference type="EMBL" id="FQYQ01000053">
    <property type="protein sequence ID" value="SHJ73097.1"/>
    <property type="molecule type" value="Genomic_DNA"/>
</dbReference>
<evidence type="ECO:0000313" key="2">
    <source>
        <dbReference type="EMBL" id="SHJ73097.1"/>
    </source>
</evidence>
<dbReference type="NCBIfam" id="NF033529">
    <property type="entry name" value="transpos_ISLre2"/>
    <property type="match status" value="1"/>
</dbReference>
<keyword evidence="3" id="KW-1185">Reference proteome</keyword>
<sequence>MEDIISYLAEYFIPKLLEMRLEYYKNPTSLADFAIATKEETDKLGREILQASIVEMDRLIKELPARKRKWVVEHKADGRQLLTTLGRISFSRVLYKSKTEVDEAGKPVCSYLLDNLMGLSSNQEMTEDVMANIYQEAVQTSYRKAGEEATSIEGVSKQTVKNQLHKLKFPKSFQIPEVKKVVDYLYIDADEDHYHLQFKEKRGDLETNEYGRKLNGGITKLAYVFEDIEPEAPKSNRNKLVGTHYFSRGYEQNSKEFWAEVFEYVEATYDTTQIKKIYINADGGAWIKSGYRGLADVTFVLDEFHLSKYVLKMTGHMKDSQDDAITEIYDCIRSKKKADFLEVVEKLKGCTDSEKIQAKIEKASQYISSNWMAAKYRLRKSESVKACSAEGHVYHVLSSRMSTQAMGWSNLGAGKMAHLREYYYNNGDMLELAKFQKEEMQTAAGAEEVVLSASAILASEKGNRNKMMMEYGKYSERIHSTLSLQNSKQLMFYLNGKI</sequence>
<dbReference type="Proteomes" id="UP000184185">
    <property type="component" value="Unassembled WGS sequence"/>
</dbReference>
<evidence type="ECO:0000256" key="1">
    <source>
        <dbReference type="ARBA" id="ARBA00006539"/>
    </source>
</evidence>
<dbReference type="InterPro" id="IPR009620">
    <property type="entry name" value="UPF0236"/>
</dbReference>
<gene>
    <name evidence="2" type="ORF">SAMN02745725_03152</name>
</gene>
<dbReference type="Pfam" id="PF06782">
    <property type="entry name" value="UPF0236"/>
    <property type="match status" value="1"/>
</dbReference>
<dbReference type="RefSeq" id="WP_072919720.1">
    <property type="nucleotide sequence ID" value="NZ_FQYQ01000053.1"/>
</dbReference>
<comment type="similarity">
    <text evidence="1">Belongs to the UPF0236 family.</text>
</comment>
<name>A0A1M6LPH2_PSEXY</name>
<organism evidence="2 3">
    <name type="scientific">Pseudobutyrivibrio xylanivorans DSM 14809</name>
    <dbReference type="NCBI Taxonomy" id="1123012"/>
    <lineage>
        <taxon>Bacteria</taxon>
        <taxon>Bacillati</taxon>
        <taxon>Bacillota</taxon>
        <taxon>Clostridia</taxon>
        <taxon>Lachnospirales</taxon>
        <taxon>Lachnospiraceae</taxon>
        <taxon>Pseudobutyrivibrio</taxon>
    </lineage>
</organism>
<dbReference type="OrthoDB" id="2162583at2"/>
<dbReference type="AlphaFoldDB" id="A0A1M6LPH2"/>